<keyword evidence="2" id="KW-1185">Reference proteome</keyword>
<evidence type="ECO:0000313" key="1">
    <source>
        <dbReference type="EMBL" id="VDL94100.1"/>
    </source>
</evidence>
<accession>A0A183SU17</accession>
<evidence type="ECO:0000313" key="2">
    <source>
        <dbReference type="Proteomes" id="UP000275846"/>
    </source>
</evidence>
<evidence type="ECO:0000313" key="3">
    <source>
        <dbReference type="WBParaSite" id="SSLN_0000800501-mRNA-1"/>
    </source>
</evidence>
<gene>
    <name evidence="1" type="ORF">SSLN_LOCUS7715</name>
</gene>
<dbReference type="AlphaFoldDB" id="A0A183SU17"/>
<dbReference type="EMBL" id="UYSU01034271">
    <property type="protein sequence ID" value="VDL94100.1"/>
    <property type="molecule type" value="Genomic_DNA"/>
</dbReference>
<protein>
    <submittedName>
        <fullName evidence="3">Fibronectin type-III domain-containing protein</fullName>
    </submittedName>
</protein>
<reference evidence="3" key="1">
    <citation type="submission" date="2016-06" db="UniProtKB">
        <authorList>
            <consortium name="WormBaseParasite"/>
        </authorList>
    </citation>
    <scope>IDENTIFICATION</scope>
</reference>
<dbReference type="Proteomes" id="UP000275846">
    <property type="component" value="Unassembled WGS sequence"/>
</dbReference>
<proteinExistence type="predicted"/>
<dbReference type="OrthoDB" id="995477at2759"/>
<organism evidence="3">
    <name type="scientific">Schistocephalus solidus</name>
    <name type="common">Tapeworm</name>
    <dbReference type="NCBI Taxonomy" id="70667"/>
    <lineage>
        <taxon>Eukaryota</taxon>
        <taxon>Metazoa</taxon>
        <taxon>Spiralia</taxon>
        <taxon>Lophotrochozoa</taxon>
        <taxon>Platyhelminthes</taxon>
        <taxon>Cestoda</taxon>
        <taxon>Eucestoda</taxon>
        <taxon>Diphyllobothriidea</taxon>
        <taxon>Diphyllobothriidae</taxon>
        <taxon>Schistocephalus</taxon>
    </lineage>
</organism>
<reference evidence="1 2" key="2">
    <citation type="submission" date="2018-11" db="EMBL/GenBank/DDBJ databases">
        <authorList>
            <consortium name="Pathogen Informatics"/>
        </authorList>
    </citation>
    <scope>NUCLEOTIDE SEQUENCE [LARGE SCALE GENOMIC DNA]</scope>
    <source>
        <strain evidence="1 2">NST_G2</strain>
    </source>
</reference>
<dbReference type="WBParaSite" id="SSLN_0000800501-mRNA-1">
    <property type="protein sequence ID" value="SSLN_0000800501-mRNA-1"/>
    <property type="gene ID" value="SSLN_0000800501"/>
</dbReference>
<sequence>MNRLGHQHVLTIWPSDENMNQQLPAPRLRVHQRGLLLRWKAEEGVDQQETVFRPGSQKKEAVMITAIETVETQHSLSGCVFCSDGDVQFFKDVQFVHLRRSQQEGVQFLV</sequence>
<name>A0A183SU17_SCHSO</name>